<dbReference type="STRING" id="1200352.A606_11215"/>
<dbReference type="SUPFAM" id="SSF51905">
    <property type="entry name" value="FAD/NAD(P)-binding domain"/>
    <property type="match status" value="1"/>
</dbReference>
<dbReference type="Proteomes" id="UP000014809">
    <property type="component" value="Chromosome"/>
</dbReference>
<keyword evidence="3" id="KW-0274">FAD</keyword>
<dbReference type="PATRIC" id="fig|1200352.3.peg.2296"/>
<keyword evidence="6" id="KW-0503">Monooxygenase</keyword>
<protein>
    <submittedName>
        <fullName evidence="6">Flavin-containing monooxygenase</fullName>
    </submittedName>
</protein>
<organism evidence="6 7">
    <name type="scientific">Corynebacterium terpenotabidum Y-11</name>
    <dbReference type="NCBI Taxonomy" id="1200352"/>
    <lineage>
        <taxon>Bacteria</taxon>
        <taxon>Bacillati</taxon>
        <taxon>Actinomycetota</taxon>
        <taxon>Actinomycetes</taxon>
        <taxon>Mycobacteriales</taxon>
        <taxon>Corynebacteriaceae</taxon>
        <taxon>Corynebacterium</taxon>
    </lineage>
</organism>
<dbReference type="Pfam" id="PF00743">
    <property type="entry name" value="FMO-like"/>
    <property type="match status" value="1"/>
</dbReference>
<gene>
    <name evidence="6" type="ORF">A606_11215</name>
</gene>
<keyword evidence="4" id="KW-0560">Oxidoreductase</keyword>
<name>S4XFH2_9CORY</name>
<evidence type="ECO:0000256" key="5">
    <source>
        <dbReference type="SAM" id="MobiDB-lite"/>
    </source>
</evidence>
<proteinExistence type="inferred from homology"/>
<comment type="similarity">
    <text evidence="1">Belongs to the FAD-binding monooxygenase family.</text>
</comment>
<sequence length="108" mass="11758">MARVSIGENSAYPGLPMPEAHTLADGPATVNDLLLYWIQHGRIGVRPAIERIEGKTVTFTDGTSKEYDSIIWATGFRTSLPFLDSGLLRQEDGAPVRYAGGILPEDVE</sequence>
<keyword evidence="2" id="KW-0285">Flavoprotein</keyword>
<dbReference type="InterPro" id="IPR020946">
    <property type="entry name" value="Flavin_mOase-like"/>
</dbReference>
<dbReference type="InterPro" id="IPR036188">
    <property type="entry name" value="FAD/NAD-bd_sf"/>
</dbReference>
<dbReference type="Gene3D" id="3.50.50.60">
    <property type="entry name" value="FAD/NAD(P)-binding domain"/>
    <property type="match status" value="1"/>
</dbReference>
<evidence type="ECO:0000313" key="6">
    <source>
        <dbReference type="EMBL" id="AGP31882.1"/>
    </source>
</evidence>
<reference evidence="6 7" key="1">
    <citation type="submission" date="2012-06" db="EMBL/GenBank/DDBJ databases">
        <title>Complete genome sequence of Corynebacterium terpenotabidum Y-11 (=DSM 44721).</title>
        <authorList>
            <person name="Ruckert C."/>
            <person name="Albersmeier A."/>
            <person name="Al-Dilaimi A."/>
            <person name="Szczepanowski R."/>
            <person name="Kalinowski J."/>
        </authorList>
    </citation>
    <scope>NUCLEOTIDE SEQUENCE [LARGE SCALE GENOMIC DNA]</scope>
    <source>
        <strain evidence="6 7">Y-11</strain>
    </source>
</reference>
<evidence type="ECO:0000256" key="2">
    <source>
        <dbReference type="ARBA" id="ARBA00022630"/>
    </source>
</evidence>
<dbReference type="EMBL" id="CP003696">
    <property type="protein sequence ID" value="AGP31882.1"/>
    <property type="molecule type" value="Genomic_DNA"/>
</dbReference>
<dbReference type="KEGG" id="cter:A606_11215"/>
<keyword evidence="7" id="KW-1185">Reference proteome</keyword>
<dbReference type="HOGENOM" id="CLU_2192611_0_0_11"/>
<dbReference type="AlphaFoldDB" id="S4XFH2"/>
<feature type="region of interest" description="Disordered" evidence="5">
    <location>
        <begin position="1"/>
        <end position="21"/>
    </location>
</feature>
<dbReference type="GO" id="GO:0004499">
    <property type="term" value="F:N,N-dimethylaniline monooxygenase activity"/>
    <property type="evidence" value="ECO:0007669"/>
    <property type="project" value="InterPro"/>
</dbReference>
<dbReference type="RefSeq" id="WP_020442231.1">
    <property type="nucleotide sequence ID" value="NC_021663.1"/>
</dbReference>
<dbReference type="GO" id="GO:0050660">
    <property type="term" value="F:flavin adenine dinucleotide binding"/>
    <property type="evidence" value="ECO:0007669"/>
    <property type="project" value="InterPro"/>
</dbReference>
<dbReference type="OrthoDB" id="5168853at2"/>
<evidence type="ECO:0000256" key="3">
    <source>
        <dbReference type="ARBA" id="ARBA00022827"/>
    </source>
</evidence>
<dbReference type="GO" id="GO:0050661">
    <property type="term" value="F:NADP binding"/>
    <property type="evidence" value="ECO:0007669"/>
    <property type="project" value="InterPro"/>
</dbReference>
<evidence type="ECO:0000256" key="4">
    <source>
        <dbReference type="ARBA" id="ARBA00023002"/>
    </source>
</evidence>
<evidence type="ECO:0000256" key="1">
    <source>
        <dbReference type="ARBA" id="ARBA00010139"/>
    </source>
</evidence>
<dbReference type="eggNOG" id="COG2072">
    <property type="taxonomic scope" value="Bacteria"/>
</dbReference>
<accession>S4XFH2</accession>
<evidence type="ECO:0000313" key="7">
    <source>
        <dbReference type="Proteomes" id="UP000014809"/>
    </source>
</evidence>